<evidence type="ECO:0000256" key="1">
    <source>
        <dbReference type="ARBA" id="ARBA00001298"/>
    </source>
</evidence>
<dbReference type="InterPro" id="IPR000888">
    <property type="entry name" value="RmlC-like"/>
</dbReference>
<evidence type="ECO:0000256" key="2">
    <source>
        <dbReference type="ARBA" id="ARBA00001997"/>
    </source>
</evidence>
<sequence>MIFSETILAGAYTVEIDRHQDNRGYFARVFCADTFLAHGLKPVVAQASISYNAKRGTLRGLHFQYPPATENKYVRCTKGAVADVIVDLRPESATYLRHVIVNLSADNGRGLYIPERFAHGFITLTDDTELIYLISNYYTPGAEGGLPHDDPSLGISWPAEVRVLSDRDRAWKPHSNIGDELKARMNIAVPKRS</sequence>
<feature type="active site" description="Proton acceptor" evidence="8">
    <location>
        <position position="62"/>
    </location>
</feature>
<proteinExistence type="predicted"/>
<dbReference type="CDD" id="cd00438">
    <property type="entry name" value="cupin_RmlC"/>
    <property type="match status" value="1"/>
</dbReference>
<feature type="active site" description="Proton donor" evidence="8">
    <location>
        <position position="132"/>
    </location>
</feature>
<dbReference type="InterPro" id="IPR014710">
    <property type="entry name" value="RmlC-like_jellyroll"/>
</dbReference>
<dbReference type="GO" id="GO:0000271">
    <property type="term" value="P:polysaccharide biosynthetic process"/>
    <property type="evidence" value="ECO:0007669"/>
    <property type="project" value="TreeGrafter"/>
</dbReference>
<evidence type="ECO:0000313" key="10">
    <source>
        <dbReference type="EMBL" id="TFV51418.1"/>
    </source>
</evidence>
<evidence type="ECO:0000256" key="3">
    <source>
        <dbReference type="ARBA" id="ARBA00012098"/>
    </source>
</evidence>
<dbReference type="Gene3D" id="2.60.120.10">
    <property type="entry name" value="Jelly Rolls"/>
    <property type="match status" value="1"/>
</dbReference>
<evidence type="ECO:0000256" key="9">
    <source>
        <dbReference type="PIRSR" id="PIRSR600888-3"/>
    </source>
</evidence>
<dbReference type="EC" id="5.1.3.13" evidence="3"/>
<dbReference type="PANTHER" id="PTHR21047:SF2">
    <property type="entry name" value="THYMIDINE DIPHOSPHO-4-KETO-RHAMNOSE 3,5-EPIMERASE"/>
    <property type="match status" value="1"/>
</dbReference>
<feature type="site" description="Participates in a stacking interaction with the thymidine ring of dTDP-4-oxo-6-deoxyglucose" evidence="9">
    <location>
        <position position="138"/>
    </location>
</feature>
<comment type="caution">
    <text evidence="10">The sequence shown here is derived from an EMBL/GenBank/DDBJ whole genome shotgun (WGS) entry which is preliminary data.</text>
</comment>
<dbReference type="AlphaFoldDB" id="A0A4Y9M8S6"/>
<dbReference type="OrthoDB" id="9800680at2"/>
<evidence type="ECO:0000256" key="5">
    <source>
        <dbReference type="ARBA" id="ARBA00029758"/>
    </source>
</evidence>
<comment type="function">
    <text evidence="2">Catalyzes the epimerization of the C3' and C5'positions of dTDP-6-deoxy-D-xylo-4-hexulose, forming dTDP-6-deoxy-L-lyxo-4-hexulose.</text>
</comment>
<keyword evidence="11" id="KW-1185">Reference proteome</keyword>
<evidence type="ECO:0000256" key="6">
    <source>
        <dbReference type="ARBA" id="ARBA00031424"/>
    </source>
</evidence>
<comment type="catalytic activity">
    <reaction evidence="1">
        <text>dTDP-4-dehydro-6-deoxy-alpha-D-glucose = dTDP-4-dehydro-beta-L-rhamnose</text>
        <dbReference type="Rhea" id="RHEA:16969"/>
        <dbReference type="ChEBI" id="CHEBI:57649"/>
        <dbReference type="ChEBI" id="CHEBI:62830"/>
        <dbReference type="EC" id="5.1.3.13"/>
    </reaction>
</comment>
<protein>
    <recommendedName>
        <fullName evidence="4">dTDP-4-dehydrorhamnose 3,5-epimerase</fullName>
        <ecNumber evidence="3">5.1.3.13</ecNumber>
    </recommendedName>
    <alternativeName>
        <fullName evidence="6">Thymidine diphospho-4-keto-rhamnose 3,5-epimerase</fullName>
    </alternativeName>
    <alternativeName>
        <fullName evidence="5">dTDP-4-keto-6-deoxyglucose 3,5-epimerase</fullName>
    </alternativeName>
    <alternativeName>
        <fullName evidence="7">dTDP-6-deoxy-D-xylo-4-hexulose 3,5-epimerase</fullName>
    </alternativeName>
</protein>
<evidence type="ECO:0000256" key="7">
    <source>
        <dbReference type="ARBA" id="ARBA00033311"/>
    </source>
</evidence>
<evidence type="ECO:0000256" key="4">
    <source>
        <dbReference type="ARBA" id="ARBA00019595"/>
    </source>
</evidence>
<organism evidence="10 11">
    <name type="scientific">Bradyrhizobium niftali</name>
    <dbReference type="NCBI Taxonomy" id="2560055"/>
    <lineage>
        <taxon>Bacteria</taxon>
        <taxon>Pseudomonadati</taxon>
        <taxon>Pseudomonadota</taxon>
        <taxon>Alphaproteobacteria</taxon>
        <taxon>Hyphomicrobiales</taxon>
        <taxon>Nitrobacteraceae</taxon>
        <taxon>Bradyrhizobium</taxon>
    </lineage>
</organism>
<evidence type="ECO:0000313" key="11">
    <source>
        <dbReference type="Proteomes" id="UP000297966"/>
    </source>
</evidence>
<dbReference type="SUPFAM" id="SSF51182">
    <property type="entry name" value="RmlC-like cupins"/>
    <property type="match status" value="1"/>
</dbReference>
<dbReference type="Pfam" id="PF00908">
    <property type="entry name" value="dTDP_sugar_isom"/>
    <property type="match status" value="1"/>
</dbReference>
<gene>
    <name evidence="10" type="ORF">E4K65_05045</name>
</gene>
<dbReference type="Proteomes" id="UP000297966">
    <property type="component" value="Unassembled WGS sequence"/>
</dbReference>
<dbReference type="GO" id="GO:0005829">
    <property type="term" value="C:cytosol"/>
    <property type="evidence" value="ECO:0007669"/>
    <property type="project" value="TreeGrafter"/>
</dbReference>
<accession>A0A4Y9M8S6</accession>
<dbReference type="EMBL" id="SPQT01000001">
    <property type="protein sequence ID" value="TFV51418.1"/>
    <property type="molecule type" value="Genomic_DNA"/>
</dbReference>
<dbReference type="GO" id="GO:0008830">
    <property type="term" value="F:dTDP-4-dehydrorhamnose 3,5-epimerase activity"/>
    <property type="evidence" value="ECO:0007669"/>
    <property type="project" value="UniProtKB-EC"/>
</dbReference>
<reference evidence="10 11" key="1">
    <citation type="submission" date="2019-03" db="EMBL/GenBank/DDBJ databases">
        <title>Bradyrhizobium diversity isolated from nodules of Chamaecrista fasciculata.</title>
        <authorList>
            <person name="Klepa M.S."/>
            <person name="Urquiaga M.O."/>
            <person name="Hungria M."/>
            <person name="Delamuta J.R."/>
        </authorList>
    </citation>
    <scope>NUCLEOTIDE SEQUENCE [LARGE SCALE GENOMIC DNA]</scope>
    <source>
        <strain evidence="10 11">CNPSo 3448</strain>
    </source>
</reference>
<dbReference type="PANTHER" id="PTHR21047">
    <property type="entry name" value="DTDP-6-DEOXY-D-GLUCOSE-3,5 EPIMERASE"/>
    <property type="match status" value="1"/>
</dbReference>
<dbReference type="RefSeq" id="WP_135173159.1">
    <property type="nucleotide sequence ID" value="NZ_SPQT01000001.1"/>
</dbReference>
<evidence type="ECO:0000256" key="8">
    <source>
        <dbReference type="PIRSR" id="PIRSR600888-1"/>
    </source>
</evidence>
<dbReference type="GO" id="GO:0019305">
    <property type="term" value="P:dTDP-rhamnose biosynthetic process"/>
    <property type="evidence" value="ECO:0007669"/>
    <property type="project" value="TreeGrafter"/>
</dbReference>
<name>A0A4Y9M8S6_9BRAD</name>
<dbReference type="InterPro" id="IPR011051">
    <property type="entry name" value="RmlC_Cupin_sf"/>
</dbReference>